<feature type="domain" description="Nup54 C-terminal interacting" evidence="12">
    <location>
        <begin position="610"/>
        <end position="648"/>
    </location>
</feature>
<dbReference type="InterPro" id="IPR040985">
    <property type="entry name" value="Nup54_C"/>
</dbReference>
<feature type="region of interest" description="Disordered" evidence="10">
    <location>
        <begin position="46"/>
        <end position="66"/>
    </location>
</feature>
<dbReference type="Proteomes" id="UP001516400">
    <property type="component" value="Unassembled WGS sequence"/>
</dbReference>
<comment type="similarity">
    <text evidence="9">Belongs to the NUP54 family.</text>
</comment>
<organism evidence="13 14">
    <name type="scientific">Cryptolaemus montrouzieri</name>
    <dbReference type="NCBI Taxonomy" id="559131"/>
    <lineage>
        <taxon>Eukaryota</taxon>
        <taxon>Metazoa</taxon>
        <taxon>Ecdysozoa</taxon>
        <taxon>Arthropoda</taxon>
        <taxon>Hexapoda</taxon>
        <taxon>Insecta</taxon>
        <taxon>Pterygota</taxon>
        <taxon>Neoptera</taxon>
        <taxon>Endopterygota</taxon>
        <taxon>Coleoptera</taxon>
        <taxon>Polyphaga</taxon>
        <taxon>Cucujiformia</taxon>
        <taxon>Coccinelloidea</taxon>
        <taxon>Coccinellidae</taxon>
        <taxon>Scymninae</taxon>
        <taxon>Scymnini</taxon>
        <taxon>Cryptolaemus</taxon>
    </lineage>
</organism>
<evidence type="ECO:0000256" key="4">
    <source>
        <dbReference type="ARBA" id="ARBA00022816"/>
    </source>
</evidence>
<name>A0ABD2NP18_9CUCU</name>
<keyword evidence="14" id="KW-1185">Reference proteome</keyword>
<evidence type="ECO:0000256" key="3">
    <source>
        <dbReference type="ARBA" id="ARBA00022737"/>
    </source>
</evidence>
<keyword evidence="5" id="KW-0653">Protein transport</keyword>
<dbReference type="GO" id="GO:0015031">
    <property type="term" value="P:protein transport"/>
    <property type="evidence" value="ECO:0007669"/>
    <property type="project" value="UniProtKB-KW"/>
</dbReference>
<dbReference type="FunFam" id="1.20.5.490:FF:000003">
    <property type="entry name" value="nucleoporin p54 isoform X1"/>
    <property type="match status" value="1"/>
</dbReference>
<dbReference type="AlphaFoldDB" id="A0ABD2NP18"/>
<dbReference type="EMBL" id="JABFTP020000124">
    <property type="protein sequence ID" value="KAL3280106.1"/>
    <property type="molecule type" value="Genomic_DNA"/>
</dbReference>
<evidence type="ECO:0000313" key="14">
    <source>
        <dbReference type="Proteomes" id="UP001516400"/>
    </source>
</evidence>
<dbReference type="GO" id="GO:0051028">
    <property type="term" value="P:mRNA transport"/>
    <property type="evidence" value="ECO:0007669"/>
    <property type="project" value="UniProtKB-KW"/>
</dbReference>
<dbReference type="GO" id="GO:0005643">
    <property type="term" value="C:nuclear pore"/>
    <property type="evidence" value="ECO:0007669"/>
    <property type="project" value="UniProtKB-SubCell"/>
</dbReference>
<comment type="caution">
    <text evidence="13">The sequence shown here is derived from an EMBL/GenBank/DDBJ whole genome shotgun (WGS) entry which is preliminary data.</text>
</comment>
<dbReference type="InterPro" id="IPR024864">
    <property type="entry name" value="Nup54/Nup57/Nup44"/>
</dbReference>
<keyword evidence="3" id="KW-0677">Repeat</keyword>
<feature type="domain" description="Nucleoporin Nup54 alpha-helical" evidence="11">
    <location>
        <begin position="458"/>
        <end position="594"/>
    </location>
</feature>
<evidence type="ECO:0000256" key="5">
    <source>
        <dbReference type="ARBA" id="ARBA00022927"/>
    </source>
</evidence>
<dbReference type="InterPro" id="IPR025712">
    <property type="entry name" value="Nup54_alpha-helical_dom"/>
</dbReference>
<dbReference type="PANTHER" id="PTHR13000:SF0">
    <property type="entry name" value="NUCLEOPORIN P54"/>
    <property type="match status" value="1"/>
</dbReference>
<accession>A0ABD2NP18</accession>
<evidence type="ECO:0000256" key="2">
    <source>
        <dbReference type="ARBA" id="ARBA00022448"/>
    </source>
</evidence>
<dbReference type="Gene3D" id="1.20.5.490">
    <property type="entry name" value="Single helix bin"/>
    <property type="match status" value="1"/>
</dbReference>
<gene>
    <name evidence="13" type="ORF">HHI36_017612</name>
</gene>
<dbReference type="Pfam" id="PF18437">
    <property type="entry name" value="Nup54_C"/>
    <property type="match status" value="1"/>
</dbReference>
<evidence type="ECO:0000256" key="10">
    <source>
        <dbReference type="SAM" id="MobiDB-lite"/>
    </source>
</evidence>
<dbReference type="Pfam" id="PF13874">
    <property type="entry name" value="Nup54"/>
    <property type="match status" value="1"/>
</dbReference>
<comment type="subcellular location">
    <subcellularLocation>
        <location evidence="1">Nucleus</location>
        <location evidence="1">Nuclear pore complex</location>
    </subcellularLocation>
</comment>
<keyword evidence="2" id="KW-0813">Transport</keyword>
<evidence type="ECO:0000256" key="9">
    <source>
        <dbReference type="ARBA" id="ARBA00060798"/>
    </source>
</evidence>
<keyword evidence="6" id="KW-0811">Translocation</keyword>
<evidence type="ECO:0000313" key="13">
    <source>
        <dbReference type="EMBL" id="KAL3280106.1"/>
    </source>
</evidence>
<keyword evidence="7" id="KW-0906">Nuclear pore complex</keyword>
<evidence type="ECO:0000256" key="8">
    <source>
        <dbReference type="ARBA" id="ARBA00023242"/>
    </source>
</evidence>
<evidence type="ECO:0000259" key="12">
    <source>
        <dbReference type="Pfam" id="PF18437"/>
    </source>
</evidence>
<proteinExistence type="inferred from homology"/>
<protein>
    <submittedName>
        <fullName evidence="13">Uncharacterized protein</fullName>
    </submittedName>
</protein>
<reference evidence="13 14" key="1">
    <citation type="journal article" date="2021" name="BMC Biol.">
        <title>Horizontally acquired antibacterial genes associated with adaptive radiation of ladybird beetles.</title>
        <authorList>
            <person name="Li H.S."/>
            <person name="Tang X.F."/>
            <person name="Huang Y.H."/>
            <person name="Xu Z.Y."/>
            <person name="Chen M.L."/>
            <person name="Du X.Y."/>
            <person name="Qiu B.Y."/>
            <person name="Chen P.T."/>
            <person name="Zhang W."/>
            <person name="Slipinski A."/>
            <person name="Escalona H.E."/>
            <person name="Waterhouse R.M."/>
            <person name="Zwick A."/>
            <person name="Pang H."/>
        </authorList>
    </citation>
    <scope>NUCLEOTIDE SEQUENCE [LARGE SCALE GENOMIC DNA]</scope>
    <source>
        <strain evidence="13">SYSU2018</strain>
    </source>
</reference>
<evidence type="ECO:0000256" key="7">
    <source>
        <dbReference type="ARBA" id="ARBA00023132"/>
    </source>
</evidence>
<feature type="compositionally biased region" description="Polar residues" evidence="10">
    <location>
        <begin position="52"/>
        <end position="64"/>
    </location>
</feature>
<evidence type="ECO:0000256" key="6">
    <source>
        <dbReference type="ARBA" id="ARBA00023010"/>
    </source>
</evidence>
<sequence>MIAGFGTSFGASTTTASTGFSLGTGFGSTPSFGTSSQATPFGAASQAPAFGSATQNPTFGATTQAPSFGSTFGGGTAAPTFGSTFGTASTSAPAFGAFGATATATPAFGSTFGASTSTTGSGLFGATTSKPSLFGAPATSTPSLFSTPGTGTTGLFGTTTTQAPSLFGSLSASTTPSLFGTNTATTAATSLFGSNFGTGTTGTGLFGTNHAPSSNLFGGFGTSTTGSTGFTGFGGTTGGFGGTTGTAPSLFGSGFGTSFGAKPPEQQQPPSADSHLQQVLASFYAVNIFNDERDDIIKKWNMLQACWGTGKGYYGQNQHVQYSNTNPLYRLKAVGYNIIIDADNSEGLVMMMFNKKESEIRTQKDAIVNGIGGILGNKPNLTVTVDNIRSMNENQTEVRIVVSEKGVTGTTRKIPATDLASYLNQPTQKQQLTNVGVTFICAYVTPSKAELEEYLSKPPPGIDNQMWEAAKLDNPNPKKYMPVAINGFTDLKSRMHNQEYETGLHKAFLQKVDKDIAELRKKHAASIAQITDLKQKFLQLQHRILRVLVKQECTRKVGFTIQPEEELLKGRLETLNAHLNTPTQFKGQLIELMSCVKTVGNIGRQYNEHYNIDPQVQEDIKQFLQMEQTGISHLINIINTDLEALKIISDGMNQFLKTKAIMK</sequence>
<dbReference type="Gene3D" id="1.20.5.170">
    <property type="match status" value="1"/>
</dbReference>
<keyword evidence="4" id="KW-0509">mRNA transport</keyword>
<evidence type="ECO:0000256" key="1">
    <source>
        <dbReference type="ARBA" id="ARBA00004567"/>
    </source>
</evidence>
<keyword evidence="8" id="KW-0539">Nucleus</keyword>
<evidence type="ECO:0000259" key="11">
    <source>
        <dbReference type="Pfam" id="PF13874"/>
    </source>
</evidence>
<dbReference type="PANTHER" id="PTHR13000">
    <property type="entry name" value="NUCLEOPORIN P54"/>
    <property type="match status" value="1"/>
</dbReference>